<feature type="domain" description="PCI" evidence="4">
    <location>
        <begin position="442"/>
        <end position="528"/>
    </location>
</feature>
<keyword evidence="2 5" id="KW-0647">Proteasome</keyword>
<evidence type="ECO:0000259" key="4">
    <source>
        <dbReference type="SMART" id="SM00088"/>
    </source>
</evidence>
<dbReference type="InterPro" id="IPR040134">
    <property type="entry name" value="PSMD12/CSN4"/>
</dbReference>
<dbReference type="SMART" id="SM00088">
    <property type="entry name" value="PINT"/>
    <property type="match status" value="1"/>
</dbReference>
<dbReference type="Pfam" id="PF22241">
    <property type="entry name" value="PSMD12-CSN4_N"/>
    <property type="match status" value="2"/>
</dbReference>
<dbReference type="GO" id="GO:0008541">
    <property type="term" value="C:proteasome regulatory particle, lid subcomplex"/>
    <property type="evidence" value="ECO:0007669"/>
    <property type="project" value="TreeGrafter"/>
</dbReference>
<dbReference type="InterPro" id="IPR036388">
    <property type="entry name" value="WH-like_DNA-bd_sf"/>
</dbReference>
<organism evidence="5 6">
    <name type="scientific">Malassezia yamatoensis</name>
    <dbReference type="NCBI Taxonomy" id="253288"/>
    <lineage>
        <taxon>Eukaryota</taxon>
        <taxon>Fungi</taxon>
        <taxon>Dikarya</taxon>
        <taxon>Basidiomycota</taxon>
        <taxon>Ustilaginomycotina</taxon>
        <taxon>Malasseziomycetes</taxon>
        <taxon>Malasseziales</taxon>
        <taxon>Malasseziaceae</taxon>
        <taxon>Malassezia</taxon>
    </lineage>
</organism>
<dbReference type="Gene3D" id="1.10.10.10">
    <property type="entry name" value="Winged helix-like DNA-binding domain superfamily/Winged helix DNA-binding domain"/>
    <property type="match status" value="1"/>
</dbReference>
<dbReference type="GO" id="GO:0005634">
    <property type="term" value="C:nucleus"/>
    <property type="evidence" value="ECO:0007669"/>
    <property type="project" value="UniProtKB-ARBA"/>
</dbReference>
<evidence type="ECO:0000313" key="6">
    <source>
        <dbReference type="Proteomes" id="UP001219567"/>
    </source>
</evidence>
<comment type="similarity">
    <text evidence="1">Belongs to the proteasome subunit p55 family.</text>
</comment>
<dbReference type="PANTHER" id="PTHR10855:SF1">
    <property type="entry name" value="26S PROTEASOME NON-ATPASE REGULATORY SUBUNIT 12"/>
    <property type="match status" value="1"/>
</dbReference>
<dbReference type="GO" id="GO:0005737">
    <property type="term" value="C:cytoplasm"/>
    <property type="evidence" value="ECO:0007669"/>
    <property type="project" value="TreeGrafter"/>
</dbReference>
<evidence type="ECO:0000256" key="2">
    <source>
        <dbReference type="ARBA" id="ARBA00022942"/>
    </source>
</evidence>
<dbReference type="Pfam" id="PF01399">
    <property type="entry name" value="PCI"/>
    <property type="match status" value="1"/>
</dbReference>
<name>A0AAJ6CHU4_9BASI</name>
<proteinExistence type="inferred from homology"/>
<dbReference type="InterPro" id="IPR000717">
    <property type="entry name" value="PCI_dom"/>
</dbReference>
<dbReference type="Pfam" id="PF18098">
    <property type="entry name" value="RPN5_C"/>
    <property type="match status" value="1"/>
</dbReference>
<dbReference type="EMBL" id="CP119945">
    <property type="protein sequence ID" value="WFC99610.1"/>
    <property type="molecule type" value="Genomic_DNA"/>
</dbReference>
<evidence type="ECO:0000256" key="3">
    <source>
        <dbReference type="SAM" id="MobiDB-lite"/>
    </source>
</evidence>
<sequence>MSEKQQADYTAEVDTLIPQLQHTVQTKSLNDALELIAPLEKRARSVCMLGPTNAQGADLLSTSRLLLLSLLMIRTTPNVEKTNVQLLCDTITTYSKKHGQLKQAITRMVQLAMLFLKSPQPKDDKTPDSIYALVHKELYDNSTSKPSSEEAMDTDEKAPTSQSESNPSVQQQPSDKSAPKLQSEALSDQDEEKAGKEDGRITLLMQHARAIGDQGMSDANRLQLIETLREVTEGKVFVEVERARVSRMMSDLLYAQGDVNRAADILQDLAVETFGSLERREKVDFILEQMRLNMERKEFHRVNMFSRKINTKFFEDEAQQDLKLRYYQLMIRAGMHDKNHLDVSKYYREILNTPSIRSDTQQFTETLRNMILFLILAPYDNEQSDLMNRTESMDRLDLVPEHRSLLKCFTTPELMRWPGIKALYGDMLHSSSVFHGDDEAEARWNELHARVVEHNIQVIAQYYTKIRVDRLAELLDLSVSEAETALADLVVKRAIHARIDRPAKLVNFEARKSDVEVLNAWSSDMGKLLRTVEKVSHLIEKEWAIQRAGLVVRANE</sequence>
<dbReference type="AlphaFoldDB" id="A0AAJ6CHU4"/>
<dbReference type="InterPro" id="IPR036390">
    <property type="entry name" value="WH_DNA-bd_sf"/>
</dbReference>
<feature type="region of interest" description="Disordered" evidence="3">
    <location>
        <begin position="141"/>
        <end position="199"/>
    </location>
</feature>
<accession>A0AAJ6CHU4</accession>
<reference evidence="5 6" key="1">
    <citation type="submission" date="2023-03" db="EMBL/GenBank/DDBJ databases">
        <title>Mating type loci evolution in Malassezia.</title>
        <authorList>
            <person name="Coelho M.A."/>
        </authorList>
    </citation>
    <scope>NUCLEOTIDE SEQUENCE [LARGE SCALE GENOMIC DNA]</scope>
    <source>
        <strain evidence="5 6">CBS 9725</strain>
    </source>
</reference>
<dbReference type="Proteomes" id="UP001219567">
    <property type="component" value="Chromosome 3"/>
</dbReference>
<dbReference type="InterPro" id="IPR040896">
    <property type="entry name" value="RPN5_C"/>
</dbReference>
<dbReference type="SUPFAM" id="SSF46785">
    <property type="entry name" value="Winged helix' DNA-binding domain"/>
    <property type="match status" value="1"/>
</dbReference>
<dbReference type="InterPro" id="IPR054559">
    <property type="entry name" value="PSMD12-CSN4-like_N"/>
</dbReference>
<keyword evidence="6" id="KW-1185">Reference proteome</keyword>
<protein>
    <submittedName>
        <fullName evidence="5">Proteasome regulatory particle subunit</fullName>
    </submittedName>
</protein>
<dbReference type="FunFam" id="1.10.10.10:FF:000070">
    <property type="entry name" value="26S proteasome non-ATPase regulatory subunit 12"/>
    <property type="match status" value="1"/>
</dbReference>
<gene>
    <name evidence="5" type="primary">RPN5</name>
    <name evidence="5" type="ORF">MYAM1_002355</name>
</gene>
<feature type="compositionally biased region" description="Polar residues" evidence="3">
    <location>
        <begin position="159"/>
        <end position="175"/>
    </location>
</feature>
<evidence type="ECO:0000256" key="1">
    <source>
        <dbReference type="ARBA" id="ARBA00006397"/>
    </source>
</evidence>
<evidence type="ECO:0000313" key="5">
    <source>
        <dbReference type="EMBL" id="WFC99610.1"/>
    </source>
</evidence>
<dbReference type="PANTHER" id="PTHR10855">
    <property type="entry name" value="26S PROTEASOME NON-ATPASE REGULATORY SUBUNIT 12/COP9 SIGNALOSOME COMPLEX SUBUNIT 4"/>
    <property type="match status" value="1"/>
</dbReference>